<organism evidence="3">
    <name type="scientific">Homalodisca liturata</name>
    <dbReference type="NCBI Taxonomy" id="320908"/>
    <lineage>
        <taxon>Eukaryota</taxon>
        <taxon>Metazoa</taxon>
        <taxon>Ecdysozoa</taxon>
        <taxon>Arthropoda</taxon>
        <taxon>Hexapoda</taxon>
        <taxon>Insecta</taxon>
        <taxon>Pterygota</taxon>
        <taxon>Neoptera</taxon>
        <taxon>Paraneoptera</taxon>
        <taxon>Hemiptera</taxon>
        <taxon>Auchenorrhyncha</taxon>
        <taxon>Membracoidea</taxon>
        <taxon>Cicadellidae</taxon>
        <taxon>Cicadellinae</taxon>
        <taxon>Proconiini</taxon>
        <taxon>Homalodisca</taxon>
    </lineage>
</organism>
<reference evidence="3" key="1">
    <citation type="submission" date="2015-11" db="EMBL/GenBank/DDBJ databases">
        <title>De novo transcriptome assembly of four potential Pierce s Disease insect vectors from Arizona vineyards.</title>
        <authorList>
            <person name="Tassone E.E."/>
        </authorList>
    </citation>
    <scope>NUCLEOTIDE SEQUENCE</scope>
</reference>
<evidence type="ECO:0000259" key="2">
    <source>
        <dbReference type="Pfam" id="PF13843"/>
    </source>
</evidence>
<name>A0A1B6IUZ3_9HEMI</name>
<feature type="domain" description="PiggyBac transposable element-derived protein" evidence="2">
    <location>
        <begin position="11"/>
        <end position="331"/>
    </location>
</feature>
<dbReference type="EMBL" id="GECU01016947">
    <property type="protein sequence ID" value="JAS90759.1"/>
    <property type="molecule type" value="Transcribed_RNA"/>
</dbReference>
<dbReference type="PANTHER" id="PTHR46599">
    <property type="entry name" value="PIGGYBAC TRANSPOSABLE ELEMENT-DERIVED PROTEIN 4"/>
    <property type="match status" value="1"/>
</dbReference>
<feature type="region of interest" description="Disordered" evidence="1">
    <location>
        <begin position="370"/>
        <end position="396"/>
    </location>
</feature>
<protein>
    <recommendedName>
        <fullName evidence="2">PiggyBac transposable element-derived protein domain-containing protein</fullName>
    </recommendedName>
</protein>
<feature type="non-terminal residue" evidence="3">
    <location>
        <position position="1"/>
    </location>
</feature>
<evidence type="ECO:0000256" key="1">
    <source>
        <dbReference type="SAM" id="MobiDB-lite"/>
    </source>
</evidence>
<evidence type="ECO:0000313" key="3">
    <source>
        <dbReference type="EMBL" id="JAS90759.1"/>
    </source>
</evidence>
<sequence>SKPVKKRSAMARWVDCTTEEIHKFFGVLMIMGICPLPQRQMYWSNNPMYQNSVIKKTMSRDRFDCLLKCLHFQNNEEPATEEPRLWKIKKLLNHLNAKFESLVTPEESLVIDESMVPWRGRLIFKQYLPKKAHKYGVKIYKICTTDGYTLKAKIYAGKSDVTAREAHADKIVMHLMESFLNEGRTLFADNFYNSTRLANTLLEKKTYVCGTLRSDRKGNPKEVTSKKLAKGEVICQENNTGVKVLKWHDKRPVLMITTRPEDVSTLVASKKTTKKGEVVMKPSCVMAYNAAKKGVDFSDQMSSYYTPIRKTLIWYKKVALDLLLGTCVVNALVLHNKYSLNQKNCCMLTFREKILRNLLEGENVGALVQTPQDGRQGTKKLKHVLSKREGTARETR</sequence>
<dbReference type="AlphaFoldDB" id="A0A1B6IUZ3"/>
<proteinExistence type="predicted"/>
<accession>A0A1B6IUZ3</accession>
<gene>
    <name evidence="3" type="ORF">g.10453</name>
</gene>
<dbReference type="Pfam" id="PF13843">
    <property type="entry name" value="DDE_Tnp_1_7"/>
    <property type="match status" value="1"/>
</dbReference>
<dbReference type="PANTHER" id="PTHR46599:SF3">
    <property type="entry name" value="PIGGYBAC TRANSPOSABLE ELEMENT-DERIVED PROTEIN 4"/>
    <property type="match status" value="1"/>
</dbReference>
<dbReference type="InterPro" id="IPR029526">
    <property type="entry name" value="PGBD"/>
</dbReference>
<feature type="compositionally biased region" description="Basic and acidic residues" evidence="1">
    <location>
        <begin position="386"/>
        <end position="396"/>
    </location>
</feature>